<dbReference type="PANTHER" id="PTHR43643">
    <property type="entry name" value="HISTIDINOL-PHOSPHATE AMINOTRANSFERASE 2"/>
    <property type="match status" value="1"/>
</dbReference>
<dbReference type="OrthoDB" id="9809616at2"/>
<dbReference type="InterPro" id="IPR015424">
    <property type="entry name" value="PyrdxlP-dep_Trfase"/>
</dbReference>
<evidence type="ECO:0000256" key="3">
    <source>
        <dbReference type="ARBA" id="ARBA00022576"/>
    </source>
</evidence>
<dbReference type="AlphaFoldDB" id="A0A1H3KIJ2"/>
<sequence length="377" mass="40197">MTRPEEHGLGERVRVRPDLAARGGYRAGEAVPGAIKLSSNESGHPPLPGVLEAISAASAEANRYPDNHATALRTALAERWAVSPDEVIIGCGSSLLCQELVQATCEPGDAVAFGWRSFEAYRLYAQTSHARAITVPNTPDGRLDLPVLAAACASADQVGVAFLCSPNNPTGAVITDDELTAFLEAVPKSVPVVVDEAYAEFATGVTPHAIDWYRAGWRNVVMLRTFSKAYGLAGLRVGYAIGAPELLHAVRAIRSPFNVSTVAQAAAIASLHAVDEMDKRVAGVAAGRRWVAERLRRLGLPVQDSEANFLWLPLGVHADAFAEHCRREGVIVRSFPPDGVRATISVQADNERLVDAASSWRHSAGDRMSPQSSGAQQ</sequence>
<dbReference type="InterPro" id="IPR024892">
    <property type="entry name" value="ArAT"/>
</dbReference>
<keyword evidence="5 6" id="KW-0663">Pyridoxal phosphate</keyword>
<dbReference type="GO" id="GO:0000105">
    <property type="term" value="P:L-histidine biosynthetic process"/>
    <property type="evidence" value="ECO:0007669"/>
    <property type="project" value="UniProtKB-UniRule"/>
</dbReference>
<dbReference type="HAMAP" id="MF_01023">
    <property type="entry name" value="HisC_aminotrans_2"/>
    <property type="match status" value="1"/>
</dbReference>
<dbReference type="InterPro" id="IPR005861">
    <property type="entry name" value="HisP_aminotrans"/>
</dbReference>
<keyword evidence="3 6" id="KW-0032">Aminotransferase</keyword>
<dbReference type="InterPro" id="IPR004839">
    <property type="entry name" value="Aminotransferase_I/II_large"/>
</dbReference>
<evidence type="ECO:0000256" key="4">
    <source>
        <dbReference type="ARBA" id="ARBA00022679"/>
    </source>
</evidence>
<feature type="modified residue" description="N6-(pyridoxal phosphate)lysine" evidence="6">
    <location>
        <position position="228"/>
    </location>
</feature>
<dbReference type="NCBIfam" id="NF002878">
    <property type="entry name" value="PRK03321.1"/>
    <property type="match status" value="1"/>
</dbReference>
<dbReference type="RefSeq" id="WP_093270312.1">
    <property type="nucleotide sequence ID" value="NZ_FNOK01000028.1"/>
</dbReference>
<dbReference type="SUPFAM" id="SSF53383">
    <property type="entry name" value="PLP-dependent transferases"/>
    <property type="match status" value="1"/>
</dbReference>
<dbReference type="GO" id="GO:0030170">
    <property type="term" value="F:pyridoxal phosphate binding"/>
    <property type="evidence" value="ECO:0007669"/>
    <property type="project" value="InterPro"/>
</dbReference>
<dbReference type="Gene3D" id="3.90.1150.10">
    <property type="entry name" value="Aspartate Aminotransferase, domain 1"/>
    <property type="match status" value="1"/>
</dbReference>
<evidence type="ECO:0000256" key="6">
    <source>
        <dbReference type="HAMAP-Rule" id="MF_01023"/>
    </source>
</evidence>
<dbReference type="EC" id="2.6.1.9" evidence="6"/>
<name>A0A1H3KIJ2_9PSEU</name>
<dbReference type="EMBL" id="FNOK01000028">
    <property type="protein sequence ID" value="SDY51810.1"/>
    <property type="molecule type" value="Genomic_DNA"/>
</dbReference>
<dbReference type="Pfam" id="PF00155">
    <property type="entry name" value="Aminotran_1_2"/>
    <property type="match status" value="1"/>
</dbReference>
<evidence type="ECO:0000313" key="9">
    <source>
        <dbReference type="Proteomes" id="UP000199529"/>
    </source>
</evidence>
<dbReference type="CDD" id="cd00609">
    <property type="entry name" value="AAT_like"/>
    <property type="match status" value="1"/>
</dbReference>
<dbReference type="Proteomes" id="UP000199529">
    <property type="component" value="Unassembled WGS sequence"/>
</dbReference>
<evidence type="ECO:0000256" key="5">
    <source>
        <dbReference type="ARBA" id="ARBA00022898"/>
    </source>
</evidence>
<protein>
    <recommendedName>
        <fullName evidence="6">Histidinol-phosphate aminotransferase</fullName>
        <ecNumber evidence="6">2.6.1.9</ecNumber>
    </recommendedName>
    <alternativeName>
        <fullName evidence="6">Imidazole acetol-phosphate transaminase</fullName>
    </alternativeName>
</protein>
<dbReference type="GO" id="GO:0004400">
    <property type="term" value="F:histidinol-phosphate transaminase activity"/>
    <property type="evidence" value="ECO:0007669"/>
    <property type="project" value="UniProtKB-UniRule"/>
</dbReference>
<feature type="domain" description="Aminotransferase class I/classII large" evidence="7">
    <location>
        <begin position="35"/>
        <end position="354"/>
    </location>
</feature>
<dbReference type="InterPro" id="IPR015422">
    <property type="entry name" value="PyrdxlP-dep_Trfase_small"/>
</dbReference>
<comment type="similarity">
    <text evidence="6">Belongs to the class-II pyridoxal-phosphate-dependent aminotransferase family. Histidinol-phosphate aminotransferase subfamily.</text>
</comment>
<keyword evidence="4 6" id="KW-0808">Transferase</keyword>
<dbReference type="InterPro" id="IPR050106">
    <property type="entry name" value="HistidinolP_aminotransfase"/>
</dbReference>
<comment type="subunit">
    <text evidence="2 6">Homodimer.</text>
</comment>
<dbReference type="PROSITE" id="PS00599">
    <property type="entry name" value="AA_TRANSFER_CLASS_2"/>
    <property type="match status" value="1"/>
</dbReference>
<evidence type="ECO:0000256" key="1">
    <source>
        <dbReference type="ARBA" id="ARBA00001933"/>
    </source>
</evidence>
<keyword evidence="6" id="KW-0028">Amino-acid biosynthesis</keyword>
<gene>
    <name evidence="6" type="primary">hisC</name>
    <name evidence="8" type="ORF">SAMN05216215_102852</name>
</gene>
<dbReference type="UniPathway" id="UPA00031">
    <property type="reaction ID" value="UER00012"/>
</dbReference>
<evidence type="ECO:0000259" key="7">
    <source>
        <dbReference type="Pfam" id="PF00155"/>
    </source>
</evidence>
<evidence type="ECO:0000313" key="8">
    <source>
        <dbReference type="EMBL" id="SDY51810.1"/>
    </source>
</evidence>
<keyword evidence="6" id="KW-0368">Histidine biosynthesis</keyword>
<dbReference type="NCBIfam" id="TIGR01141">
    <property type="entry name" value="hisC"/>
    <property type="match status" value="1"/>
</dbReference>
<accession>A0A1H3KIJ2</accession>
<proteinExistence type="inferred from homology"/>
<keyword evidence="9" id="KW-1185">Reference proteome</keyword>
<dbReference type="Gene3D" id="3.40.640.10">
    <property type="entry name" value="Type I PLP-dependent aspartate aminotransferase-like (Major domain)"/>
    <property type="match status" value="1"/>
</dbReference>
<dbReference type="InterPro" id="IPR015421">
    <property type="entry name" value="PyrdxlP-dep_Trfase_major"/>
</dbReference>
<evidence type="ECO:0000256" key="2">
    <source>
        <dbReference type="ARBA" id="ARBA00011738"/>
    </source>
</evidence>
<dbReference type="STRING" id="418495.SAMN05216215_102852"/>
<dbReference type="InterPro" id="IPR001917">
    <property type="entry name" value="Aminotrans_II_pyridoxalP_BS"/>
</dbReference>
<reference evidence="9" key="1">
    <citation type="submission" date="2016-10" db="EMBL/GenBank/DDBJ databases">
        <authorList>
            <person name="Varghese N."/>
            <person name="Submissions S."/>
        </authorList>
    </citation>
    <scope>NUCLEOTIDE SEQUENCE [LARGE SCALE GENOMIC DNA]</scope>
    <source>
        <strain evidence="9">CGMCC 4.3530</strain>
    </source>
</reference>
<dbReference type="PANTHER" id="PTHR43643:SF3">
    <property type="entry name" value="HISTIDINOL-PHOSPHATE AMINOTRANSFERASE"/>
    <property type="match status" value="1"/>
</dbReference>
<comment type="cofactor">
    <cofactor evidence="1 6">
        <name>pyridoxal 5'-phosphate</name>
        <dbReference type="ChEBI" id="CHEBI:597326"/>
    </cofactor>
</comment>
<organism evidence="8 9">
    <name type="scientific">Saccharopolyspora shandongensis</name>
    <dbReference type="NCBI Taxonomy" id="418495"/>
    <lineage>
        <taxon>Bacteria</taxon>
        <taxon>Bacillati</taxon>
        <taxon>Actinomycetota</taxon>
        <taxon>Actinomycetes</taxon>
        <taxon>Pseudonocardiales</taxon>
        <taxon>Pseudonocardiaceae</taxon>
        <taxon>Saccharopolyspora</taxon>
    </lineage>
</organism>
<comment type="catalytic activity">
    <reaction evidence="6">
        <text>L-histidinol phosphate + 2-oxoglutarate = 3-(imidazol-4-yl)-2-oxopropyl phosphate + L-glutamate</text>
        <dbReference type="Rhea" id="RHEA:23744"/>
        <dbReference type="ChEBI" id="CHEBI:16810"/>
        <dbReference type="ChEBI" id="CHEBI:29985"/>
        <dbReference type="ChEBI" id="CHEBI:57766"/>
        <dbReference type="ChEBI" id="CHEBI:57980"/>
        <dbReference type="EC" id="2.6.1.9"/>
    </reaction>
</comment>
<comment type="pathway">
    <text evidence="6">Amino-acid biosynthesis; L-histidine biosynthesis; L-histidine from 5-phospho-alpha-D-ribose 1-diphosphate: step 7/9.</text>
</comment>